<evidence type="ECO:0000313" key="1">
    <source>
        <dbReference type="EMBL" id="GFY11483.1"/>
    </source>
</evidence>
<dbReference type="Proteomes" id="UP000887159">
    <property type="component" value="Unassembled WGS sequence"/>
</dbReference>
<gene>
    <name evidence="1" type="ORF">TNCV_3183211</name>
</gene>
<evidence type="ECO:0000313" key="2">
    <source>
        <dbReference type="Proteomes" id="UP000887159"/>
    </source>
</evidence>
<protein>
    <submittedName>
        <fullName evidence="1">Uncharacterized protein</fullName>
    </submittedName>
</protein>
<name>A0A8X6VKU7_TRICX</name>
<dbReference type="AlphaFoldDB" id="A0A8X6VKU7"/>
<organism evidence="1 2">
    <name type="scientific">Trichonephila clavipes</name>
    <name type="common">Golden silk orbweaver</name>
    <name type="synonym">Nephila clavipes</name>
    <dbReference type="NCBI Taxonomy" id="2585209"/>
    <lineage>
        <taxon>Eukaryota</taxon>
        <taxon>Metazoa</taxon>
        <taxon>Ecdysozoa</taxon>
        <taxon>Arthropoda</taxon>
        <taxon>Chelicerata</taxon>
        <taxon>Arachnida</taxon>
        <taxon>Araneae</taxon>
        <taxon>Araneomorphae</taxon>
        <taxon>Entelegynae</taxon>
        <taxon>Araneoidea</taxon>
        <taxon>Nephilidae</taxon>
        <taxon>Trichonephila</taxon>
    </lineage>
</organism>
<sequence length="73" mass="8071">MKSINGMKVVQRYASSMRPGIILLETGLQMKCHERPVEQAPDLASHLCILAFQSLHFIDKFLAATIAASTNVQ</sequence>
<keyword evidence="2" id="KW-1185">Reference proteome</keyword>
<dbReference type="EMBL" id="BMAU01021305">
    <property type="protein sequence ID" value="GFY11483.1"/>
    <property type="molecule type" value="Genomic_DNA"/>
</dbReference>
<comment type="caution">
    <text evidence="1">The sequence shown here is derived from an EMBL/GenBank/DDBJ whole genome shotgun (WGS) entry which is preliminary data.</text>
</comment>
<reference evidence="1" key="1">
    <citation type="submission" date="2020-08" db="EMBL/GenBank/DDBJ databases">
        <title>Multicomponent nature underlies the extraordinary mechanical properties of spider dragline silk.</title>
        <authorList>
            <person name="Kono N."/>
            <person name="Nakamura H."/>
            <person name="Mori M."/>
            <person name="Yoshida Y."/>
            <person name="Ohtoshi R."/>
            <person name="Malay A.D."/>
            <person name="Moran D.A.P."/>
            <person name="Tomita M."/>
            <person name="Numata K."/>
            <person name="Arakawa K."/>
        </authorList>
    </citation>
    <scope>NUCLEOTIDE SEQUENCE</scope>
</reference>
<accession>A0A8X6VKU7</accession>
<proteinExistence type="predicted"/>